<dbReference type="EMBL" id="JAAXOY010000094">
    <property type="protein sequence ID" value="NKY39064.1"/>
    <property type="molecule type" value="Genomic_DNA"/>
</dbReference>
<organism evidence="1 2">
    <name type="scientific">Cellulomonas septica</name>
    <dbReference type="NCBI Taxonomy" id="285080"/>
    <lineage>
        <taxon>Bacteria</taxon>
        <taxon>Bacillati</taxon>
        <taxon>Actinomycetota</taxon>
        <taxon>Actinomycetes</taxon>
        <taxon>Micrococcales</taxon>
        <taxon>Cellulomonadaceae</taxon>
        <taxon>Cellulomonas</taxon>
    </lineage>
</organism>
<sequence length="161" mass="17631">MTRDEVYGSRPDLLPPGLVRLTWTRATGAEWVACEGVELLTVEEHLRVERDTVGRFSRRSDGSVDWSAHPGCVVRSTTATPDAFARELRTLAGEGGSLVASWGGSSTLPSVRVAADRAIEVLPEAVVRSHEVTVWRDDVRGLLEYAYFHDSVVRARVPSDG</sequence>
<protein>
    <recommendedName>
        <fullName evidence="3">UbiC transcription regulator-associated domain-containing protein</fullName>
    </recommendedName>
</protein>
<evidence type="ECO:0008006" key="3">
    <source>
        <dbReference type="Google" id="ProtNLM"/>
    </source>
</evidence>
<evidence type="ECO:0000313" key="1">
    <source>
        <dbReference type="EMBL" id="NKY39064.1"/>
    </source>
</evidence>
<dbReference type="RefSeq" id="WP_168678203.1">
    <property type="nucleotide sequence ID" value="NZ_JAAXOY010000094.1"/>
</dbReference>
<proteinExistence type="predicted"/>
<accession>A0ABX1JYR9</accession>
<dbReference type="Proteomes" id="UP000777774">
    <property type="component" value="Unassembled WGS sequence"/>
</dbReference>
<evidence type="ECO:0000313" key="2">
    <source>
        <dbReference type="Proteomes" id="UP000777774"/>
    </source>
</evidence>
<gene>
    <name evidence="1" type="ORF">HGA02_05795</name>
</gene>
<keyword evidence="2" id="KW-1185">Reference proteome</keyword>
<reference evidence="1 2" key="1">
    <citation type="submission" date="2020-04" db="EMBL/GenBank/DDBJ databases">
        <title>MicrobeNet Type strains.</title>
        <authorList>
            <person name="Nicholson A.C."/>
        </authorList>
    </citation>
    <scope>NUCLEOTIDE SEQUENCE [LARGE SCALE GENOMIC DNA]</scope>
    <source>
        <strain evidence="1 2">ATCC BAA-787</strain>
    </source>
</reference>
<name>A0ABX1JYR9_9CELL</name>
<comment type="caution">
    <text evidence="1">The sequence shown here is derived from an EMBL/GenBank/DDBJ whole genome shotgun (WGS) entry which is preliminary data.</text>
</comment>